<evidence type="ECO:0000313" key="5">
    <source>
        <dbReference type="Proteomes" id="UP000192315"/>
    </source>
</evidence>
<gene>
    <name evidence="4" type="ORF">SAMN02745355_1081</name>
</gene>
<evidence type="ECO:0000259" key="2">
    <source>
        <dbReference type="Pfam" id="PF00108"/>
    </source>
</evidence>
<dbReference type="Pfam" id="PF22691">
    <property type="entry name" value="Thiolase_C_1"/>
    <property type="match status" value="1"/>
</dbReference>
<dbReference type="NCBIfam" id="NF004982">
    <property type="entry name" value="PRK06365.1"/>
    <property type="match status" value="1"/>
</dbReference>
<sequence>MRDVYIVSAGLTKFVKADQNNDYREKVREAFEYAKNDVKIKNDDIDGSVCAYFSDHVQGQLLAGVLVNDYIGLAPKPSKRIEGGGATGGLAVQAGYEEIASGNMDVCAVYGFENLSRLTTWKGNEVIALASDINFDFPLGGFYTAYYALMATRHMYEFGTTVEQMAMVSVKNHGNAIYNKFAQSPMKLTVDDVRKSPMVSTPLTRLDICNMSDGAACLILASKDKAYSITDKPVKIEAIGSASDTLRLADRPFGEVPLLPNENKDDYKNLRYPGVHSFRAGRLAAIQAYKRANIKDPLNDIDFAEVYDSYTSAEIQAYEDLGFCKYGEGGKFIESGRPMIDGDLPVNASGGLLASGHAIGATGIMQAVYAFWQIQGRIERHLGSNRLQVKNANRGVVHSHAGTGAYETVTILKGD</sequence>
<keyword evidence="1" id="KW-0414">Isoprene biosynthesis</keyword>
<evidence type="ECO:0000313" key="4">
    <source>
        <dbReference type="EMBL" id="SMD31160.1"/>
    </source>
</evidence>
<protein>
    <submittedName>
        <fullName evidence="4">Acetyl-CoA C-acetyltransferase</fullName>
    </submittedName>
</protein>
<accession>A0A8G2FX80</accession>
<dbReference type="InterPro" id="IPR002155">
    <property type="entry name" value="Thiolase"/>
</dbReference>
<dbReference type="CDD" id="cd00829">
    <property type="entry name" value="SCP-x_thiolase"/>
    <property type="match status" value="1"/>
</dbReference>
<comment type="caution">
    <text evidence="4">The sequence shown here is derived from an EMBL/GenBank/DDBJ whole genome shotgun (WGS) entry which is preliminary data.</text>
</comment>
<dbReference type="InterPro" id="IPR016039">
    <property type="entry name" value="Thiolase-like"/>
</dbReference>
<feature type="domain" description="Thiolase N-terminal" evidence="2">
    <location>
        <begin position="4"/>
        <end position="223"/>
    </location>
</feature>
<feature type="domain" description="Thiolase C-terminal" evidence="3">
    <location>
        <begin position="278"/>
        <end position="413"/>
    </location>
</feature>
<evidence type="ECO:0000259" key="3">
    <source>
        <dbReference type="Pfam" id="PF22691"/>
    </source>
</evidence>
<proteinExistence type="predicted"/>
<dbReference type="RefSeq" id="WP_084272903.1">
    <property type="nucleotide sequence ID" value="NZ_FWYE01000002.1"/>
</dbReference>
<organism evidence="4 5">
    <name type="scientific">Picrophilus torridus (strain ATCC 700027 / DSM 9790 / JCM 10055 / NBRC 100828 / KAW 2/3)</name>
    <dbReference type="NCBI Taxonomy" id="1122961"/>
    <lineage>
        <taxon>Archaea</taxon>
        <taxon>Methanobacteriati</taxon>
        <taxon>Thermoplasmatota</taxon>
        <taxon>Thermoplasmata</taxon>
        <taxon>Thermoplasmatales</taxon>
        <taxon>Picrophilaceae</taxon>
        <taxon>Picrophilus</taxon>
    </lineage>
</organism>
<dbReference type="EMBL" id="FWYE01000002">
    <property type="protein sequence ID" value="SMD31160.1"/>
    <property type="molecule type" value="Genomic_DNA"/>
</dbReference>
<dbReference type="InterPro" id="IPR055140">
    <property type="entry name" value="Thiolase_C_2"/>
</dbReference>
<dbReference type="AlphaFoldDB" id="A0A8G2FX80"/>
<dbReference type="GO" id="GO:0008299">
    <property type="term" value="P:isoprenoid biosynthetic process"/>
    <property type="evidence" value="ECO:0007669"/>
    <property type="project" value="UniProtKB-KW"/>
</dbReference>
<dbReference type="Gene3D" id="3.40.47.10">
    <property type="match status" value="1"/>
</dbReference>
<dbReference type="InterPro" id="IPR020616">
    <property type="entry name" value="Thiolase_N"/>
</dbReference>
<dbReference type="Pfam" id="PF00108">
    <property type="entry name" value="Thiolase_N"/>
    <property type="match status" value="1"/>
</dbReference>
<keyword evidence="5" id="KW-1185">Reference proteome</keyword>
<dbReference type="PANTHER" id="PTHR42870:SF1">
    <property type="entry name" value="NON-SPECIFIC LIPID-TRANSFER PROTEIN-LIKE 2"/>
    <property type="match status" value="1"/>
</dbReference>
<reference evidence="4 5" key="1">
    <citation type="submission" date="2017-04" db="EMBL/GenBank/DDBJ databases">
        <authorList>
            <person name="Varghese N."/>
            <person name="Submissions S."/>
        </authorList>
    </citation>
    <scope>NUCLEOTIDE SEQUENCE [LARGE SCALE GENOMIC DNA]</scope>
    <source>
        <strain evidence="4 5">DSM 9789</strain>
    </source>
</reference>
<evidence type="ECO:0000256" key="1">
    <source>
        <dbReference type="ARBA" id="ARBA00023229"/>
    </source>
</evidence>
<dbReference type="Proteomes" id="UP000192315">
    <property type="component" value="Unassembled WGS sequence"/>
</dbReference>
<dbReference type="SUPFAM" id="SSF53901">
    <property type="entry name" value="Thiolase-like"/>
    <property type="match status" value="2"/>
</dbReference>
<dbReference type="PIRSF" id="PIRSF000429">
    <property type="entry name" value="Ac-CoA_Ac_transf"/>
    <property type="match status" value="1"/>
</dbReference>
<dbReference type="PANTHER" id="PTHR42870">
    <property type="entry name" value="ACETYL-COA C-ACETYLTRANSFERASE"/>
    <property type="match status" value="1"/>
</dbReference>
<keyword evidence="4" id="KW-0808">Transferase</keyword>
<name>A0A8G2FX80_PICTO</name>
<dbReference type="GO" id="GO:0016747">
    <property type="term" value="F:acyltransferase activity, transferring groups other than amino-acyl groups"/>
    <property type="evidence" value="ECO:0007669"/>
    <property type="project" value="InterPro"/>
</dbReference>